<dbReference type="Proteomes" id="UP000593765">
    <property type="component" value="Chromosome"/>
</dbReference>
<dbReference type="RefSeq" id="WP_206292537.1">
    <property type="nucleotide sequence ID" value="NZ_CP063458.1"/>
</dbReference>
<protein>
    <submittedName>
        <fullName evidence="1">Type II toxin-antitoxin system Phd/YefM family antitoxin</fullName>
    </submittedName>
</protein>
<reference evidence="1 2" key="1">
    <citation type="submission" date="2020-10" db="EMBL/GenBank/DDBJ databases">
        <title>Wide distribution of Phycisphaera-like planctomycetes from WD2101 soil group in peatlands and genome analysis of the first cultivated representative.</title>
        <authorList>
            <person name="Dedysh S.N."/>
            <person name="Beletsky A.V."/>
            <person name="Ivanova A."/>
            <person name="Kulichevskaya I.S."/>
            <person name="Suzina N.E."/>
            <person name="Philippov D.A."/>
            <person name="Rakitin A.L."/>
            <person name="Mardanov A.V."/>
            <person name="Ravin N.V."/>
        </authorList>
    </citation>
    <scope>NUCLEOTIDE SEQUENCE [LARGE SCALE GENOMIC DNA]</scope>
    <source>
        <strain evidence="1 2">M1803</strain>
    </source>
</reference>
<dbReference type="KEGG" id="hbs:IPV69_25420"/>
<name>A0A7M2WVY7_9BACT</name>
<sequence length="79" mass="9262">MTTFSDDDLRCRLDSVLQTATSEGVVYIRRSDGREFVLRSVDRTRSPLDLGFVDVRPTREEVVQAVREGRERDYEPRRE</sequence>
<organism evidence="1 2">
    <name type="scientific">Humisphaera borealis</name>
    <dbReference type="NCBI Taxonomy" id="2807512"/>
    <lineage>
        <taxon>Bacteria</taxon>
        <taxon>Pseudomonadati</taxon>
        <taxon>Planctomycetota</taxon>
        <taxon>Phycisphaerae</taxon>
        <taxon>Tepidisphaerales</taxon>
        <taxon>Tepidisphaeraceae</taxon>
        <taxon>Humisphaera</taxon>
    </lineage>
</organism>
<evidence type="ECO:0000313" key="2">
    <source>
        <dbReference type="Proteomes" id="UP000593765"/>
    </source>
</evidence>
<dbReference type="AlphaFoldDB" id="A0A7M2WVY7"/>
<accession>A0A7M2WVY7</accession>
<evidence type="ECO:0000313" key="1">
    <source>
        <dbReference type="EMBL" id="QOV89494.1"/>
    </source>
</evidence>
<keyword evidence="2" id="KW-1185">Reference proteome</keyword>
<proteinExistence type="predicted"/>
<gene>
    <name evidence="1" type="ORF">IPV69_25420</name>
</gene>
<dbReference type="EMBL" id="CP063458">
    <property type="protein sequence ID" value="QOV89494.1"/>
    <property type="molecule type" value="Genomic_DNA"/>
</dbReference>